<organism evidence="3">
    <name type="scientific">Micromonas pusilla (strain CCMP1545)</name>
    <name type="common">Picoplanktonic green alga</name>
    <dbReference type="NCBI Taxonomy" id="564608"/>
    <lineage>
        <taxon>Eukaryota</taxon>
        <taxon>Viridiplantae</taxon>
        <taxon>Chlorophyta</taxon>
        <taxon>Mamiellophyceae</taxon>
        <taxon>Mamiellales</taxon>
        <taxon>Mamiellaceae</taxon>
        <taxon>Micromonas</taxon>
    </lineage>
</organism>
<dbReference type="EMBL" id="GG663749">
    <property type="protein sequence ID" value="EEH52225.1"/>
    <property type="molecule type" value="Genomic_DNA"/>
</dbReference>
<evidence type="ECO:0000313" key="2">
    <source>
        <dbReference type="EMBL" id="EEH52225.1"/>
    </source>
</evidence>
<dbReference type="Gene3D" id="3.40.50.1240">
    <property type="entry name" value="Phosphoglycerate mutase-like"/>
    <property type="match status" value="1"/>
</dbReference>
<keyword evidence="3" id="KW-1185">Reference proteome</keyword>
<dbReference type="SUPFAM" id="SSF53254">
    <property type="entry name" value="Phosphoglycerate mutase-like"/>
    <property type="match status" value="1"/>
</dbReference>
<dbReference type="GO" id="GO:0016791">
    <property type="term" value="F:phosphatase activity"/>
    <property type="evidence" value="ECO:0007669"/>
    <property type="project" value="TreeGrafter"/>
</dbReference>
<name>C1N781_MICPC</name>
<gene>
    <name evidence="2" type="ORF">MICPUCDRAFT_53588</name>
</gene>
<reference evidence="2 3" key="1">
    <citation type="journal article" date="2009" name="Science">
        <title>Green evolution and dynamic adaptations revealed by genomes of the marine picoeukaryotes Micromonas.</title>
        <authorList>
            <person name="Worden A.Z."/>
            <person name="Lee J.H."/>
            <person name="Mock T."/>
            <person name="Rouze P."/>
            <person name="Simmons M.P."/>
            <person name="Aerts A.L."/>
            <person name="Allen A.E."/>
            <person name="Cuvelier M.L."/>
            <person name="Derelle E."/>
            <person name="Everett M.V."/>
            <person name="Foulon E."/>
            <person name="Grimwood J."/>
            <person name="Gundlach H."/>
            <person name="Henrissat B."/>
            <person name="Napoli C."/>
            <person name="McDonald S.M."/>
            <person name="Parker M.S."/>
            <person name="Rombauts S."/>
            <person name="Salamov A."/>
            <person name="Von Dassow P."/>
            <person name="Badger J.H."/>
            <person name="Coutinho P.M."/>
            <person name="Demir E."/>
            <person name="Dubchak I."/>
            <person name="Gentemann C."/>
            <person name="Eikrem W."/>
            <person name="Gready J.E."/>
            <person name="John U."/>
            <person name="Lanier W."/>
            <person name="Lindquist E.A."/>
            <person name="Lucas S."/>
            <person name="Mayer K.F."/>
            <person name="Moreau H."/>
            <person name="Not F."/>
            <person name="Otillar R."/>
            <person name="Panaud O."/>
            <person name="Pangilinan J."/>
            <person name="Paulsen I."/>
            <person name="Piegu B."/>
            <person name="Poliakov A."/>
            <person name="Robbens S."/>
            <person name="Schmutz J."/>
            <person name="Toulza E."/>
            <person name="Wyss T."/>
            <person name="Zelensky A."/>
            <person name="Zhou K."/>
            <person name="Armbrust E.V."/>
            <person name="Bhattacharya D."/>
            <person name="Goodenough U.W."/>
            <person name="Van de Peer Y."/>
            <person name="Grigoriev I.V."/>
        </authorList>
    </citation>
    <scope>NUCLEOTIDE SEQUENCE [LARGE SCALE GENOMIC DNA]</scope>
    <source>
        <strain evidence="2 3">CCMP1545</strain>
    </source>
</reference>
<evidence type="ECO:0000313" key="3">
    <source>
        <dbReference type="Proteomes" id="UP000001876"/>
    </source>
</evidence>
<dbReference type="AlphaFoldDB" id="C1N781"/>
<dbReference type="eggNOG" id="ENOG502SB7Z">
    <property type="taxonomic scope" value="Eukaryota"/>
</dbReference>
<dbReference type="PANTHER" id="PTHR48100">
    <property type="entry name" value="BROAD-SPECIFICITY PHOSPHATASE YOR283W-RELATED"/>
    <property type="match status" value="1"/>
</dbReference>
<dbReference type="OMA" id="HWINRVD"/>
<dbReference type="KEGG" id="mpp:MICPUCDRAFT_53588"/>
<protein>
    <submittedName>
        <fullName evidence="2">Predicted protein</fullName>
    </submittedName>
</protein>
<dbReference type="CDD" id="cd07067">
    <property type="entry name" value="HP_PGM_like"/>
    <property type="match status" value="1"/>
</dbReference>
<dbReference type="SMART" id="SM00855">
    <property type="entry name" value="PGAM"/>
    <property type="match status" value="1"/>
</dbReference>
<dbReference type="Proteomes" id="UP000001876">
    <property type="component" value="Unassembled WGS sequence"/>
</dbReference>
<proteinExistence type="inferred from homology"/>
<dbReference type="OrthoDB" id="496981at2759"/>
<accession>C1N781</accession>
<dbReference type="InterPro" id="IPR050275">
    <property type="entry name" value="PGM_Phosphatase"/>
</dbReference>
<sequence>MYLYVMRHAQSANNALAVPSLGNPDRSSDPSLTEKGFAQAELLGAFAASAFGLGGDAIAKPEHAIARLFSSPMRRCMLTATPVARALKIPIRVRGDIHEHGGCFDGSKDVDGGVVGLTGMTKAQLEAEFPGCVVPDELANGWWSPERGCETVAQALERVKGVADWLWREAKAWKPEDGAIAIVAHGMFIDILCKTLMGVPTRTGKQSSMFCTNNAGVHVFQFHVGEGADAEGGPGEGAGDIAGLLRFNVVEQFQPAEVRSGGSVVGLDECYMHEGNA</sequence>
<dbReference type="GeneID" id="9689132"/>
<dbReference type="RefSeq" id="XP_003063852.1">
    <property type="nucleotide sequence ID" value="XM_003063806.1"/>
</dbReference>
<dbReference type="InterPro" id="IPR029033">
    <property type="entry name" value="His_PPase_superfam"/>
</dbReference>
<comment type="similarity">
    <text evidence="1">Belongs to the phosphoglycerate mutase family.</text>
</comment>
<evidence type="ECO:0000256" key="1">
    <source>
        <dbReference type="ARBA" id="ARBA00038362"/>
    </source>
</evidence>
<dbReference type="InterPro" id="IPR013078">
    <property type="entry name" value="His_Pase_superF_clade-1"/>
</dbReference>
<dbReference type="Pfam" id="PF00300">
    <property type="entry name" value="His_Phos_1"/>
    <property type="match status" value="1"/>
</dbReference>